<organism evidence="2 3">
    <name type="scientific">Heterorhabditis bacteriophora</name>
    <name type="common">Entomopathogenic nematode worm</name>
    <dbReference type="NCBI Taxonomy" id="37862"/>
    <lineage>
        <taxon>Eukaryota</taxon>
        <taxon>Metazoa</taxon>
        <taxon>Ecdysozoa</taxon>
        <taxon>Nematoda</taxon>
        <taxon>Chromadorea</taxon>
        <taxon>Rhabditida</taxon>
        <taxon>Rhabditina</taxon>
        <taxon>Rhabditomorpha</taxon>
        <taxon>Strongyloidea</taxon>
        <taxon>Heterorhabditidae</taxon>
        <taxon>Heterorhabditis</taxon>
    </lineage>
</organism>
<feature type="region of interest" description="Disordered" evidence="1">
    <location>
        <begin position="84"/>
        <end position="109"/>
    </location>
</feature>
<reference evidence="3" key="1">
    <citation type="submission" date="2016-11" db="UniProtKB">
        <authorList>
            <consortium name="WormBaseParasite"/>
        </authorList>
    </citation>
    <scope>IDENTIFICATION</scope>
</reference>
<dbReference type="Gene3D" id="3.30.420.10">
    <property type="entry name" value="Ribonuclease H-like superfamily/Ribonuclease H"/>
    <property type="match status" value="1"/>
</dbReference>
<dbReference type="AlphaFoldDB" id="A0A1I7XLB0"/>
<keyword evidence="2" id="KW-1185">Reference proteome</keyword>
<proteinExistence type="predicted"/>
<evidence type="ECO:0000313" key="3">
    <source>
        <dbReference type="WBParaSite" id="Hba_18313"/>
    </source>
</evidence>
<dbReference type="InterPro" id="IPR036397">
    <property type="entry name" value="RNaseH_sf"/>
</dbReference>
<name>A0A1I7XLB0_HETBA</name>
<accession>A0A1I7XLB0</accession>
<sequence length="109" mass="12415">MVWGAFSAMGLVDLDCVDEDETAWTTRIFTFQRDNATIHASRSMKTCWRTMTWTLDWLSRSPDLNPMKNFEQFSCIGFMATSTSLRPPRTSKVPLAKRGAKQTKVSSKT</sequence>
<dbReference type="GO" id="GO:0003676">
    <property type="term" value="F:nucleic acid binding"/>
    <property type="evidence" value="ECO:0007669"/>
    <property type="project" value="InterPro"/>
</dbReference>
<evidence type="ECO:0000313" key="2">
    <source>
        <dbReference type="Proteomes" id="UP000095283"/>
    </source>
</evidence>
<dbReference type="Proteomes" id="UP000095283">
    <property type="component" value="Unplaced"/>
</dbReference>
<dbReference type="WBParaSite" id="Hba_18313">
    <property type="protein sequence ID" value="Hba_18313"/>
    <property type="gene ID" value="Hba_18313"/>
</dbReference>
<protein>
    <submittedName>
        <fullName evidence="3">Secreted protein</fullName>
    </submittedName>
</protein>
<evidence type="ECO:0000256" key="1">
    <source>
        <dbReference type="SAM" id="MobiDB-lite"/>
    </source>
</evidence>